<dbReference type="PRINTS" id="PR00301">
    <property type="entry name" value="HEATSHOCK70"/>
</dbReference>
<keyword evidence="3" id="KW-0067">ATP-binding</keyword>
<keyword evidence="9" id="KW-1185">Reference proteome</keyword>
<dbReference type="SUPFAM" id="SSF53067">
    <property type="entry name" value="Actin-like ATPase domain"/>
    <property type="match status" value="2"/>
</dbReference>
<feature type="compositionally biased region" description="Gly residues" evidence="6">
    <location>
        <begin position="458"/>
        <end position="492"/>
    </location>
</feature>
<feature type="region of interest" description="Disordered" evidence="6">
    <location>
        <begin position="862"/>
        <end position="904"/>
    </location>
</feature>
<evidence type="ECO:0000313" key="9">
    <source>
        <dbReference type="Proteomes" id="UP001058271"/>
    </source>
</evidence>
<proteinExistence type="inferred from homology"/>
<dbReference type="PROSITE" id="PS01036">
    <property type="entry name" value="HSP70_3"/>
    <property type="match status" value="1"/>
</dbReference>
<evidence type="ECO:0000256" key="3">
    <source>
        <dbReference type="ARBA" id="ARBA00022840"/>
    </source>
</evidence>
<feature type="region of interest" description="Disordered" evidence="6">
    <location>
        <begin position="405"/>
        <end position="557"/>
    </location>
</feature>
<evidence type="ECO:0000256" key="6">
    <source>
        <dbReference type="SAM" id="MobiDB-lite"/>
    </source>
</evidence>
<dbReference type="Gene3D" id="3.30.420.40">
    <property type="match status" value="2"/>
</dbReference>
<sequence>MAAAGPRLGIDFGTSHTVALIAWPDGRVRPLLFDGSPLLPSSVYAQTDGAVLVGRDAVHAARVDPARFEASPKRRIDDGTVLLGDREVTVPALIGAVLSHVTQEATRVAGGPVSAVTMTHPAAWGVSRRLALVEGAKLAGLPQPALMPEPVAAAHYFAGVLRKPLDADQGLLVYDFGGGTFDASIVTRAGEGFDVRAVDGIDDLGGLDLDALILDYAKQQLADPDVWGRLESPQTTEDRRHRRLLWDDARIAKEMLSRTATTGLHVPILAADVTITRDAFEERARPLLEQTVRTTAGVIRWAGLDKARLAGVFLVGGSSRIPQVATLLERELGLAPTIIEQPELVVAEGSLRAWVNIGAQAASTAQPVSGAPGGAGAAGAAAAGPAGAAAAGAGAALAGAAAAQAATPSGPTPPGGFPQSAQPAPVAFQQGARPQHGAPGYPGAGQPGEAGAQSGQPGYPGQGQSGQPGQPGAGQGQSGQPGAGQPGAGQPGAGFQQVNPAAYHHGPATPTGAAAPVSALPMSGGPVSGAPVSAAPVSPVSPYQAGQARPVSSAPVSPVGPGMYGADAEATQPIRPSAPIPAPAPAPVYISPAATPAVYASPSLREEPPTPPPPSRPRRNLAVPMLVGLLVLALALAGYVVFRDRNTRDKQGATSASTTPSVAPQASRSPRVIPQGYRREQRPFWVPEGWRQMQIGDVDDVWRNQEESEGGRCEATSETLHVTTVDKGLTGCTLKQPLDTGLTDSAIEAKVHLTSGCAGMWLRTGDKGYVLAYCADGNVRIHRLGDAAPSQNNTLAEWTYKAESDAYVAFVVNGTTLNFYIGGVQFGPVSDVEILKGRTNLGAFASTGVADVEFSDVRVFTPQSSTNAGGGSPKSSPSTTRSGWSSSSPTKSPTWNPPSTSTAG</sequence>
<name>A0ABY5Z019_9ACTN</name>
<reference evidence="8" key="1">
    <citation type="submission" date="2021-04" db="EMBL/GenBank/DDBJ databases">
        <title>Biosynthetic gene clusters of Dactylosporangioum roseum.</title>
        <authorList>
            <person name="Hartkoorn R.C."/>
            <person name="Beaudoing E."/>
            <person name="Hot D."/>
            <person name="Moureu S."/>
        </authorList>
    </citation>
    <scope>NUCLEOTIDE SEQUENCE</scope>
    <source>
        <strain evidence="8">NRRL B-16295</strain>
    </source>
</reference>
<feature type="compositionally biased region" description="Low complexity" evidence="6">
    <location>
        <begin position="873"/>
        <end position="904"/>
    </location>
</feature>
<feature type="transmembrane region" description="Helical" evidence="7">
    <location>
        <begin position="621"/>
        <end position="642"/>
    </location>
</feature>
<dbReference type="EMBL" id="CP073721">
    <property type="protein sequence ID" value="UWZ35379.1"/>
    <property type="molecule type" value="Genomic_DNA"/>
</dbReference>
<dbReference type="Gene3D" id="3.90.640.10">
    <property type="entry name" value="Actin, Chain A, domain 4"/>
    <property type="match status" value="1"/>
</dbReference>
<dbReference type="InterPro" id="IPR043129">
    <property type="entry name" value="ATPase_NBD"/>
</dbReference>
<keyword evidence="7" id="KW-0472">Membrane</keyword>
<gene>
    <name evidence="8" type="ORF">Drose_30255</name>
</gene>
<protein>
    <submittedName>
        <fullName evidence="8">Hsp70 family protein</fullName>
    </submittedName>
</protein>
<dbReference type="InterPro" id="IPR018181">
    <property type="entry name" value="Heat_shock_70_CS"/>
</dbReference>
<dbReference type="PROSITE" id="PS00329">
    <property type="entry name" value="HSP70_2"/>
    <property type="match status" value="1"/>
</dbReference>
<keyword evidence="4" id="KW-0346">Stress response</keyword>
<dbReference type="PANTHER" id="PTHR19375">
    <property type="entry name" value="HEAT SHOCK PROTEIN 70KDA"/>
    <property type="match status" value="1"/>
</dbReference>
<organism evidence="8 9">
    <name type="scientific">Dactylosporangium roseum</name>
    <dbReference type="NCBI Taxonomy" id="47989"/>
    <lineage>
        <taxon>Bacteria</taxon>
        <taxon>Bacillati</taxon>
        <taxon>Actinomycetota</taxon>
        <taxon>Actinomycetes</taxon>
        <taxon>Micromonosporales</taxon>
        <taxon>Micromonosporaceae</taxon>
        <taxon>Dactylosporangium</taxon>
    </lineage>
</organism>
<evidence type="ECO:0000256" key="1">
    <source>
        <dbReference type="ARBA" id="ARBA00007381"/>
    </source>
</evidence>
<evidence type="ECO:0000256" key="5">
    <source>
        <dbReference type="ARBA" id="ARBA00023186"/>
    </source>
</evidence>
<keyword evidence="2" id="KW-0547">Nucleotide-binding</keyword>
<evidence type="ECO:0000256" key="2">
    <source>
        <dbReference type="ARBA" id="ARBA00022741"/>
    </source>
</evidence>
<feature type="compositionally biased region" description="Low complexity" evidence="6">
    <location>
        <begin position="523"/>
        <end position="542"/>
    </location>
</feature>
<dbReference type="Proteomes" id="UP001058271">
    <property type="component" value="Chromosome"/>
</dbReference>
<dbReference type="InterPro" id="IPR013126">
    <property type="entry name" value="Hsp_70_fam"/>
</dbReference>
<feature type="compositionally biased region" description="Polar residues" evidence="6">
    <location>
        <begin position="652"/>
        <end position="668"/>
    </location>
</feature>
<keyword evidence="7" id="KW-1133">Transmembrane helix</keyword>
<evidence type="ECO:0000256" key="7">
    <source>
        <dbReference type="SAM" id="Phobius"/>
    </source>
</evidence>
<keyword evidence="5" id="KW-0143">Chaperone</keyword>
<feature type="region of interest" description="Disordered" evidence="6">
    <location>
        <begin position="648"/>
        <end position="674"/>
    </location>
</feature>
<dbReference type="Pfam" id="PF00012">
    <property type="entry name" value="HSP70"/>
    <property type="match status" value="1"/>
</dbReference>
<evidence type="ECO:0000313" key="8">
    <source>
        <dbReference type="EMBL" id="UWZ35379.1"/>
    </source>
</evidence>
<feature type="compositionally biased region" description="Low complexity" evidence="6">
    <location>
        <begin position="506"/>
        <end position="516"/>
    </location>
</feature>
<accession>A0ABY5Z019</accession>
<keyword evidence="7" id="KW-0812">Transmembrane</keyword>
<dbReference type="RefSeq" id="WP_260724719.1">
    <property type="nucleotide sequence ID" value="NZ_BAAABS010000067.1"/>
</dbReference>
<dbReference type="Gene3D" id="2.60.120.560">
    <property type="entry name" value="Exo-inulinase, domain 1"/>
    <property type="match status" value="1"/>
</dbReference>
<evidence type="ECO:0000256" key="4">
    <source>
        <dbReference type="ARBA" id="ARBA00023016"/>
    </source>
</evidence>
<comment type="similarity">
    <text evidence="1">Belongs to the heat shock protein 70 family.</text>
</comment>